<name>A0A6A3BB44_HIBSY</name>
<comment type="caution">
    <text evidence="1">The sequence shown here is derived from an EMBL/GenBank/DDBJ whole genome shotgun (WGS) entry which is preliminary data.</text>
</comment>
<evidence type="ECO:0008006" key="3">
    <source>
        <dbReference type="Google" id="ProtNLM"/>
    </source>
</evidence>
<dbReference type="PANTHER" id="PTHR31790:SF348">
    <property type="entry name" value="F-BOX PROTEIN CPR30-LIKE"/>
    <property type="match status" value="1"/>
</dbReference>
<proteinExistence type="predicted"/>
<evidence type="ECO:0000313" key="2">
    <source>
        <dbReference type="Proteomes" id="UP000436088"/>
    </source>
</evidence>
<accession>A0A6A3BB44</accession>
<protein>
    <recommendedName>
        <fullName evidence="3">F-box domain-containing protein</fullName>
    </recommendedName>
</protein>
<dbReference type="PANTHER" id="PTHR31790">
    <property type="entry name" value="OS02G0783600 PROTEIN"/>
    <property type="match status" value="1"/>
</dbReference>
<keyword evidence="2" id="KW-1185">Reference proteome</keyword>
<gene>
    <name evidence="1" type="ORF">F3Y22_tig00110206pilonHSYRG00344</name>
</gene>
<evidence type="ECO:0000313" key="1">
    <source>
        <dbReference type="EMBL" id="KAE8713693.1"/>
    </source>
</evidence>
<reference evidence="1" key="1">
    <citation type="submission" date="2019-09" db="EMBL/GenBank/DDBJ databases">
        <title>Draft genome information of white flower Hibiscus syriacus.</title>
        <authorList>
            <person name="Kim Y.-M."/>
        </authorList>
    </citation>
    <scope>NUCLEOTIDE SEQUENCE [LARGE SCALE GENOMIC DNA]</scope>
    <source>
        <strain evidence="1">YM2019G1</strain>
    </source>
</reference>
<dbReference type="EMBL" id="VEPZ02000876">
    <property type="protein sequence ID" value="KAE8713693.1"/>
    <property type="molecule type" value="Genomic_DNA"/>
</dbReference>
<sequence>MSPFPFDLIPDILCRLPVKTLLRFKLDFDSLDNLVRFPRPFMAEITKYRSRIIRSCNGLLYHREQGIALWNPSTRKCRYLLPLDDDIARDHNALPGYEYVKNPVLGFGYDEIILKLIPARESTIALTIFRRTTMTAPTYNALHWVGDEIGEFHGGQVIFALDLANEKYYDVPEGDTSFKIKECGGECPYFGYMNAGSHGPNYFICLDSRDQWLTNIFHTRAVGFSKNVDKVLLDDGGGSQPAWFNLEDETGETLRIAGAPQLVSTVIYVESLVPV</sequence>
<dbReference type="AlphaFoldDB" id="A0A6A3BB44"/>
<dbReference type="InterPro" id="IPR052361">
    <property type="entry name" value="F-box_domain"/>
</dbReference>
<dbReference type="Proteomes" id="UP000436088">
    <property type="component" value="Unassembled WGS sequence"/>
</dbReference>
<organism evidence="1 2">
    <name type="scientific">Hibiscus syriacus</name>
    <name type="common">Rose of Sharon</name>
    <dbReference type="NCBI Taxonomy" id="106335"/>
    <lineage>
        <taxon>Eukaryota</taxon>
        <taxon>Viridiplantae</taxon>
        <taxon>Streptophyta</taxon>
        <taxon>Embryophyta</taxon>
        <taxon>Tracheophyta</taxon>
        <taxon>Spermatophyta</taxon>
        <taxon>Magnoliopsida</taxon>
        <taxon>eudicotyledons</taxon>
        <taxon>Gunneridae</taxon>
        <taxon>Pentapetalae</taxon>
        <taxon>rosids</taxon>
        <taxon>malvids</taxon>
        <taxon>Malvales</taxon>
        <taxon>Malvaceae</taxon>
        <taxon>Malvoideae</taxon>
        <taxon>Hibiscus</taxon>
    </lineage>
</organism>